<dbReference type="InterPro" id="IPR005176">
    <property type="entry name" value="PONY_dom"/>
</dbReference>
<comment type="caution">
    <text evidence="3">The sequence shown here is derived from an EMBL/GenBank/DDBJ whole genome shotgun (WGS) entry which is preliminary data.</text>
</comment>
<organism evidence="3 4">
    <name type="scientific">Bugula neritina</name>
    <name type="common">Brown bryozoan</name>
    <name type="synonym">Sertularia neritina</name>
    <dbReference type="NCBI Taxonomy" id="10212"/>
    <lineage>
        <taxon>Eukaryota</taxon>
        <taxon>Metazoa</taxon>
        <taxon>Spiralia</taxon>
        <taxon>Lophotrochozoa</taxon>
        <taxon>Bryozoa</taxon>
        <taxon>Gymnolaemata</taxon>
        <taxon>Cheilostomatida</taxon>
        <taxon>Flustrina</taxon>
        <taxon>Buguloidea</taxon>
        <taxon>Bugulidae</taxon>
        <taxon>Bugula</taxon>
    </lineage>
</organism>
<name>A0A7J7KII2_BUGNE</name>
<dbReference type="FunFam" id="1.10.238.200:FF:000003">
    <property type="entry name" value="DCN1-like protein 3"/>
    <property type="match status" value="1"/>
</dbReference>
<accession>A0A7J7KII2</accession>
<dbReference type="PANTHER" id="PTHR12281:SF31">
    <property type="entry name" value="DCN1-LIKE PROTEIN 3"/>
    <property type="match status" value="1"/>
</dbReference>
<dbReference type="GO" id="GO:0045116">
    <property type="term" value="P:protein neddylation"/>
    <property type="evidence" value="ECO:0007669"/>
    <property type="project" value="TreeGrafter"/>
</dbReference>
<dbReference type="Pfam" id="PF03556">
    <property type="entry name" value="Cullin_binding"/>
    <property type="match status" value="1"/>
</dbReference>
<proteinExistence type="predicted"/>
<protein>
    <recommendedName>
        <fullName evidence="1">Defective in cullin neddylation protein</fullName>
    </recommendedName>
</protein>
<evidence type="ECO:0000259" key="2">
    <source>
        <dbReference type="PROSITE" id="PS51229"/>
    </source>
</evidence>
<dbReference type="GO" id="GO:0031624">
    <property type="term" value="F:ubiquitin conjugating enzyme binding"/>
    <property type="evidence" value="ECO:0007669"/>
    <property type="project" value="TreeGrafter"/>
</dbReference>
<reference evidence="3" key="1">
    <citation type="submission" date="2020-06" db="EMBL/GenBank/DDBJ databases">
        <title>Draft genome of Bugula neritina, a colonial animal packing powerful symbionts and potential medicines.</title>
        <authorList>
            <person name="Rayko M."/>
        </authorList>
    </citation>
    <scope>NUCLEOTIDE SEQUENCE [LARGE SCALE GENOMIC DNA]</scope>
    <source>
        <strain evidence="3">Kwan_BN1</strain>
    </source>
</reference>
<evidence type="ECO:0000313" key="3">
    <source>
        <dbReference type="EMBL" id="KAF6037704.1"/>
    </source>
</evidence>
<sequence>MGQISAEGIEQLCNDLNLNPEDFRVLVLAYSLGAQAMCRFTEDEFVNGCLRLGITSVETMKQSIPNLLKSVQGASFTPFYHWTYKFALDVESGQRTLPADLAISLWKLVFYQNCPPILDRWLDFLQQNTSIKGISKDTWDMFLIFVNQIGEDLKSYNDAEAWPSLLDDFVESQLALADNI</sequence>
<gene>
    <name evidence="3" type="ORF">EB796_003989</name>
</gene>
<dbReference type="Gene3D" id="1.10.238.10">
    <property type="entry name" value="EF-hand"/>
    <property type="match status" value="1"/>
</dbReference>
<comment type="function">
    <text evidence="1">Neddylation of cullins play an essential role in the regulation of SCF-type complexes activity.</text>
</comment>
<keyword evidence="4" id="KW-1185">Reference proteome</keyword>
<dbReference type="GO" id="GO:0005886">
    <property type="term" value="C:plasma membrane"/>
    <property type="evidence" value="ECO:0007669"/>
    <property type="project" value="UniProtKB-ARBA"/>
</dbReference>
<dbReference type="EMBL" id="VXIV02000528">
    <property type="protein sequence ID" value="KAF6037704.1"/>
    <property type="molecule type" value="Genomic_DNA"/>
</dbReference>
<dbReference type="GO" id="GO:0000151">
    <property type="term" value="C:ubiquitin ligase complex"/>
    <property type="evidence" value="ECO:0007669"/>
    <property type="project" value="TreeGrafter"/>
</dbReference>
<dbReference type="GO" id="GO:2000436">
    <property type="term" value="P:positive regulation of protein neddylation"/>
    <property type="evidence" value="ECO:0007669"/>
    <property type="project" value="UniProtKB-ARBA"/>
</dbReference>
<dbReference type="PANTHER" id="PTHR12281">
    <property type="entry name" value="RP42 RELATED"/>
    <property type="match status" value="1"/>
</dbReference>
<dbReference type="InterPro" id="IPR014764">
    <property type="entry name" value="DCN-prot"/>
</dbReference>
<dbReference type="GO" id="GO:0032182">
    <property type="term" value="F:ubiquitin-like protein binding"/>
    <property type="evidence" value="ECO:0007669"/>
    <property type="project" value="TreeGrafter"/>
</dbReference>
<dbReference type="OrthoDB" id="27198at2759"/>
<dbReference type="AlphaFoldDB" id="A0A7J7KII2"/>
<evidence type="ECO:0000313" key="4">
    <source>
        <dbReference type="Proteomes" id="UP000593567"/>
    </source>
</evidence>
<dbReference type="PROSITE" id="PS51229">
    <property type="entry name" value="DCUN1"/>
    <property type="match status" value="1"/>
</dbReference>
<evidence type="ECO:0000256" key="1">
    <source>
        <dbReference type="RuleBase" id="RU410713"/>
    </source>
</evidence>
<dbReference type="Gene3D" id="1.10.238.200">
    <property type="entry name" value="Cullin, PONY binding domain"/>
    <property type="match status" value="1"/>
</dbReference>
<dbReference type="GO" id="GO:0097602">
    <property type="term" value="F:cullin family protein binding"/>
    <property type="evidence" value="ECO:0007669"/>
    <property type="project" value="TreeGrafter"/>
</dbReference>
<feature type="domain" description="DCUN1" evidence="2">
    <location>
        <begin position="1"/>
        <end position="174"/>
    </location>
</feature>
<dbReference type="InterPro" id="IPR042460">
    <property type="entry name" value="DCN1-like_PONY"/>
</dbReference>
<dbReference type="Proteomes" id="UP000593567">
    <property type="component" value="Unassembled WGS sequence"/>
</dbReference>